<name>A0ABR1HP05_9HYPO</name>
<keyword evidence="2" id="KW-1185">Reference proteome</keyword>
<protein>
    <submittedName>
        <fullName evidence="1">Tap42 interacting protein</fullName>
    </submittedName>
</protein>
<dbReference type="EMBL" id="JAZAVK010000104">
    <property type="protein sequence ID" value="KAK7422891.1"/>
    <property type="molecule type" value="Genomic_DNA"/>
</dbReference>
<evidence type="ECO:0000313" key="1">
    <source>
        <dbReference type="EMBL" id="KAK7422891.1"/>
    </source>
</evidence>
<comment type="caution">
    <text evidence="1">The sequence shown here is derived from an EMBL/GenBank/DDBJ whole genome shotgun (WGS) entry which is preliminary data.</text>
</comment>
<gene>
    <name evidence="1" type="primary">TIP41_2</name>
    <name evidence="1" type="ORF">QQZ08_009340</name>
</gene>
<proteinExistence type="predicted"/>
<organism evidence="1 2">
    <name type="scientific">Neonectria magnoliae</name>
    <dbReference type="NCBI Taxonomy" id="2732573"/>
    <lineage>
        <taxon>Eukaryota</taxon>
        <taxon>Fungi</taxon>
        <taxon>Dikarya</taxon>
        <taxon>Ascomycota</taxon>
        <taxon>Pezizomycotina</taxon>
        <taxon>Sordariomycetes</taxon>
        <taxon>Hypocreomycetidae</taxon>
        <taxon>Hypocreales</taxon>
        <taxon>Nectriaceae</taxon>
        <taxon>Neonectria</taxon>
    </lineage>
</organism>
<sequence length="390" mass="45562">MAATTLVRVDQLDDLVSYEARQLIVRCSLSQCMWFIYNTGVDTCTGHCCQTSDQAPPQIFGPGINPDLSPSKIHTVTKLAQWSIHKDAWDCSDDYKIATDYQEIAWVISKCYEAQSKVDMPGRLEAPRHVYKAIRRRSAYTMERNSQHLDPTIGRRAYELKHKREDVHDHFENNFLFSEVPRRVSTAVFWSVPYNGYDELSKAYLAWRKIWHTFVFRPDPERLSVRMKIVKSIIGDAVSKVRMWGNIQNDFSLYHYQELTRDDLRYTYDQEPETLWYMLENLHHWKEECQILNDYVGLRREMPEDQFILAKRAAQRAGASIENIVRATVKNKHAKRKGPKGQRENIYEAKLRFQQLNAVLCQNPIPGGSEETGLPMRPLGRIVSQDWWAN</sequence>
<reference evidence="1 2" key="1">
    <citation type="journal article" date="2025" name="Microbiol. Resour. Announc.">
        <title>Draft genome sequences for Neonectria magnoliae and Neonectria punicea, canker pathogens of Liriodendron tulipifera and Acer saccharum in West Virginia.</title>
        <authorList>
            <person name="Petronek H.M."/>
            <person name="Kasson M.T."/>
            <person name="Metheny A.M."/>
            <person name="Stauder C.M."/>
            <person name="Lovett B."/>
            <person name="Lynch S.C."/>
            <person name="Garnas J.R."/>
            <person name="Kasson L.R."/>
            <person name="Stajich J.E."/>
        </authorList>
    </citation>
    <scope>NUCLEOTIDE SEQUENCE [LARGE SCALE GENOMIC DNA]</scope>
    <source>
        <strain evidence="1 2">NRRL 64651</strain>
    </source>
</reference>
<dbReference type="Proteomes" id="UP001498421">
    <property type="component" value="Unassembled WGS sequence"/>
</dbReference>
<accession>A0ABR1HP05</accession>
<evidence type="ECO:0000313" key="2">
    <source>
        <dbReference type="Proteomes" id="UP001498421"/>
    </source>
</evidence>